<dbReference type="SUPFAM" id="SSF51261">
    <property type="entry name" value="Duplicated hybrid motif"/>
    <property type="match status" value="1"/>
</dbReference>
<dbReference type="InterPro" id="IPR050570">
    <property type="entry name" value="Cell_wall_metabolism_enzyme"/>
</dbReference>
<gene>
    <name evidence="2" type="ORF">ACFPN2_24675</name>
</gene>
<dbReference type="Pfam" id="PF01551">
    <property type="entry name" value="Peptidase_M23"/>
    <property type="match status" value="1"/>
</dbReference>
<evidence type="ECO:0000313" key="3">
    <source>
        <dbReference type="Proteomes" id="UP001595904"/>
    </source>
</evidence>
<organism evidence="2 3">
    <name type="scientific">Steroidobacter flavus</name>
    <dbReference type="NCBI Taxonomy" id="1842136"/>
    <lineage>
        <taxon>Bacteria</taxon>
        <taxon>Pseudomonadati</taxon>
        <taxon>Pseudomonadota</taxon>
        <taxon>Gammaproteobacteria</taxon>
        <taxon>Steroidobacterales</taxon>
        <taxon>Steroidobacteraceae</taxon>
        <taxon>Steroidobacter</taxon>
    </lineage>
</organism>
<evidence type="ECO:0000259" key="1">
    <source>
        <dbReference type="Pfam" id="PF01551"/>
    </source>
</evidence>
<dbReference type="InterPro" id="IPR016047">
    <property type="entry name" value="M23ase_b-sheet_dom"/>
</dbReference>
<protein>
    <submittedName>
        <fullName evidence="2">M23 family metallopeptidase</fullName>
        <ecNumber evidence="2">3.4.24.-</ecNumber>
    </submittedName>
</protein>
<accession>A0ABV8SZT5</accession>
<dbReference type="PANTHER" id="PTHR21666">
    <property type="entry name" value="PEPTIDASE-RELATED"/>
    <property type="match status" value="1"/>
</dbReference>
<dbReference type="Gene3D" id="2.70.70.10">
    <property type="entry name" value="Glucose Permease (Domain IIA)"/>
    <property type="match status" value="1"/>
</dbReference>
<feature type="domain" description="M23ase beta-sheet core" evidence="1">
    <location>
        <begin position="284"/>
        <end position="349"/>
    </location>
</feature>
<dbReference type="Proteomes" id="UP001595904">
    <property type="component" value="Unassembled WGS sequence"/>
</dbReference>
<dbReference type="CDD" id="cd12797">
    <property type="entry name" value="M23_peptidase"/>
    <property type="match status" value="1"/>
</dbReference>
<keyword evidence="2" id="KW-0378">Hydrolase</keyword>
<proteinExistence type="predicted"/>
<dbReference type="GO" id="GO:0016787">
    <property type="term" value="F:hydrolase activity"/>
    <property type="evidence" value="ECO:0007669"/>
    <property type="project" value="UniProtKB-KW"/>
</dbReference>
<evidence type="ECO:0000313" key="2">
    <source>
        <dbReference type="EMBL" id="MFC4312300.1"/>
    </source>
</evidence>
<reference evidence="3" key="1">
    <citation type="journal article" date="2019" name="Int. J. Syst. Evol. Microbiol.">
        <title>The Global Catalogue of Microorganisms (GCM) 10K type strain sequencing project: providing services to taxonomists for standard genome sequencing and annotation.</title>
        <authorList>
            <consortium name="The Broad Institute Genomics Platform"/>
            <consortium name="The Broad Institute Genome Sequencing Center for Infectious Disease"/>
            <person name="Wu L."/>
            <person name="Ma J."/>
        </authorList>
    </citation>
    <scope>NUCLEOTIDE SEQUENCE [LARGE SCALE GENOMIC DNA]</scope>
    <source>
        <strain evidence="3">CGMCC 1.10759</strain>
    </source>
</reference>
<sequence length="383" mass="41495">MRLLFATLILIGGLQDAGASEAQEIRFCPADVARTYPLDSRARVQSLLLPHIAVINHATAPFTVDAIHLELIKGGELLDTRRLNAADVARLASNSAETQELARDASFMFCGTELIAPDIKLAGPVLHANEGLVVTNEVFAFSRERDTLRVRVEGTVAGKGVELSATLPVASNMARTDWLFPLRGVSYVGWGASLHTAHRWVLPEAYALDIARLGESGLTYRGEGTRFSDYYAYGTDVYAAAAGKVVEAVNDVSEDATLLQRPNETTDAYFARVRENQAKLMESENGPMGNHVIIDHGDHVYSLYAHLRPASVRVRVGDNIAAGTLLGRLGSSGNSTEPHLHFQVCSGSSALQCNGMPVSFSNIRVLWAERERALQSGDIVIVK</sequence>
<dbReference type="EC" id="3.4.24.-" evidence="2"/>
<dbReference type="InterPro" id="IPR011055">
    <property type="entry name" value="Dup_hybrid_motif"/>
</dbReference>
<dbReference type="RefSeq" id="WP_380601566.1">
    <property type="nucleotide sequence ID" value="NZ_JBHSDU010000014.1"/>
</dbReference>
<keyword evidence="3" id="KW-1185">Reference proteome</keyword>
<comment type="caution">
    <text evidence="2">The sequence shown here is derived from an EMBL/GenBank/DDBJ whole genome shotgun (WGS) entry which is preliminary data.</text>
</comment>
<dbReference type="EMBL" id="JBHSDU010000014">
    <property type="protein sequence ID" value="MFC4312300.1"/>
    <property type="molecule type" value="Genomic_DNA"/>
</dbReference>
<dbReference type="PANTHER" id="PTHR21666:SF270">
    <property type="entry name" value="MUREIN HYDROLASE ACTIVATOR ENVC"/>
    <property type="match status" value="1"/>
</dbReference>
<name>A0ABV8SZT5_9GAMM</name>